<keyword evidence="2" id="KW-1185">Reference proteome</keyword>
<dbReference type="Proteomes" id="UP000606008">
    <property type="component" value="Unassembled WGS sequence"/>
</dbReference>
<reference evidence="2" key="1">
    <citation type="submission" date="2019-09" db="EMBL/GenBank/DDBJ databases">
        <authorList>
            <person name="Jung D.-H."/>
        </authorList>
    </citation>
    <scope>NUCLEOTIDE SEQUENCE [LARGE SCALE GENOMIC DNA]</scope>
    <source>
        <strain evidence="2">JA-25</strain>
    </source>
</reference>
<evidence type="ECO:0000313" key="1">
    <source>
        <dbReference type="EMBL" id="NID09558.1"/>
    </source>
</evidence>
<protein>
    <submittedName>
        <fullName evidence="1">Uncharacterized protein</fullName>
    </submittedName>
</protein>
<reference evidence="2" key="2">
    <citation type="submission" date="2023-07" db="EMBL/GenBank/DDBJ databases">
        <authorList>
            <person name="Jung D.-H."/>
        </authorList>
    </citation>
    <scope>NUCLEOTIDE SEQUENCE [LARGE SCALE GENOMIC DNA]</scope>
    <source>
        <strain evidence="2">JA-25</strain>
    </source>
</reference>
<evidence type="ECO:0000313" key="2">
    <source>
        <dbReference type="Proteomes" id="UP000606008"/>
    </source>
</evidence>
<organism evidence="1 2">
    <name type="scientific">Fibrivirga algicola</name>
    <dbReference type="NCBI Taxonomy" id="2950420"/>
    <lineage>
        <taxon>Bacteria</taxon>
        <taxon>Pseudomonadati</taxon>
        <taxon>Bacteroidota</taxon>
        <taxon>Cytophagia</taxon>
        <taxon>Cytophagales</taxon>
        <taxon>Spirosomataceae</taxon>
        <taxon>Fibrivirga</taxon>
    </lineage>
</organism>
<gene>
    <name evidence="1" type="ORF">F7231_05205</name>
</gene>
<comment type="caution">
    <text evidence="1">The sequence shown here is derived from an EMBL/GenBank/DDBJ whole genome shotgun (WGS) entry which is preliminary data.</text>
</comment>
<name>A0ABX0QFP8_9BACT</name>
<sequence length="121" mass="13674">MRLEKNIRLPHVWFRLAAGIAVFISIRGCLHACQEKIQNATQPFRYVDARQAAFLPPSKLQAIATAPLPGKPLNAVLFSGPEKAAQAIFLYFDPSYFLVYLNLRTEDLTSTSLRITQYHIL</sequence>
<dbReference type="EMBL" id="WAEL01000001">
    <property type="protein sequence ID" value="NID09558.1"/>
    <property type="molecule type" value="Genomic_DNA"/>
</dbReference>
<accession>A0ABX0QFP8</accession>
<proteinExistence type="predicted"/>
<dbReference type="RefSeq" id="WP_166691144.1">
    <property type="nucleotide sequence ID" value="NZ_WAEL01000001.1"/>
</dbReference>